<dbReference type="EMBL" id="CAEZSL010000204">
    <property type="protein sequence ID" value="CAB4553377.1"/>
    <property type="molecule type" value="Genomic_DNA"/>
</dbReference>
<reference evidence="2" key="1">
    <citation type="submission" date="2020-05" db="EMBL/GenBank/DDBJ databases">
        <authorList>
            <person name="Chiriac C."/>
            <person name="Salcher M."/>
            <person name="Ghai R."/>
            <person name="Kavagutti S V."/>
        </authorList>
    </citation>
    <scope>NUCLEOTIDE SEQUENCE</scope>
</reference>
<proteinExistence type="predicted"/>
<organism evidence="2">
    <name type="scientific">freshwater metagenome</name>
    <dbReference type="NCBI Taxonomy" id="449393"/>
    <lineage>
        <taxon>unclassified sequences</taxon>
        <taxon>metagenomes</taxon>
        <taxon>ecological metagenomes</taxon>
    </lineage>
</organism>
<dbReference type="Pfam" id="PF11716">
    <property type="entry name" value="MDMPI_N"/>
    <property type="match status" value="1"/>
</dbReference>
<dbReference type="SUPFAM" id="SSF109854">
    <property type="entry name" value="DinB/YfiT-like putative metalloenzymes"/>
    <property type="match status" value="1"/>
</dbReference>
<feature type="domain" description="Mycothiol-dependent maleylpyruvate isomerase metal-binding" evidence="1">
    <location>
        <begin position="10"/>
        <end position="129"/>
    </location>
</feature>
<dbReference type="Gene3D" id="1.20.120.450">
    <property type="entry name" value="dinb family like domain"/>
    <property type="match status" value="1"/>
</dbReference>
<evidence type="ECO:0000259" key="1">
    <source>
        <dbReference type="Pfam" id="PF11716"/>
    </source>
</evidence>
<accession>A0A6J6CQ04</accession>
<dbReference type="NCBIfam" id="TIGR03083">
    <property type="entry name" value="maleylpyruvate isomerase family mycothiol-dependent enzyme"/>
    <property type="match status" value="1"/>
</dbReference>
<gene>
    <name evidence="2" type="ORF">UFOPK1421_01432</name>
</gene>
<dbReference type="InterPro" id="IPR034660">
    <property type="entry name" value="DinB/YfiT-like"/>
</dbReference>
<dbReference type="InterPro" id="IPR017517">
    <property type="entry name" value="Maleyloyr_isom"/>
</dbReference>
<dbReference type="InterPro" id="IPR024344">
    <property type="entry name" value="MDMPI_metal-binding"/>
</dbReference>
<dbReference type="AlphaFoldDB" id="A0A6J6CQ04"/>
<evidence type="ECO:0000313" key="2">
    <source>
        <dbReference type="EMBL" id="CAB4553377.1"/>
    </source>
</evidence>
<sequence length="264" mass="28518">MSQEGITALRIAVDEVKSVITTLTEEEWSRPSGCIGWSVRDLVAHMSSNYKETVDPSPAPDEPINLPAERMMDLLIEPRKDWSNEEILAEYLAFCDQAVDVLASLQEEPMASTVIPLADLGSYPMNQLADAYAFDHYCHLRIDLLAPEGPIERRLPASDATRLGPAVRWMITGMPQMQSDLGLALAAPITLTLTGPGGGVWTIAPAGNEITVSEGASSACVADVSSNGHSFVNWGTKRSPWSEHCKVTGNQAVAAKFLDALNII</sequence>
<name>A0A6J6CQ04_9ZZZZ</name>
<dbReference type="GO" id="GO:0046872">
    <property type="term" value="F:metal ion binding"/>
    <property type="evidence" value="ECO:0007669"/>
    <property type="project" value="InterPro"/>
</dbReference>
<protein>
    <submittedName>
        <fullName evidence="2">Unannotated protein</fullName>
    </submittedName>
</protein>